<dbReference type="Proteomes" id="UP000181936">
    <property type="component" value="Chromosome"/>
</dbReference>
<dbReference type="OrthoDB" id="9806724at2"/>
<name>A0A1L3MM94_9BACI</name>
<dbReference type="STRING" id="1547283.A9C19_01180"/>
<evidence type="ECO:0008006" key="3">
    <source>
        <dbReference type="Google" id="ProtNLM"/>
    </source>
</evidence>
<protein>
    <recommendedName>
        <fullName evidence="3">Nucleotide modification associated domain-containing protein</fullName>
    </recommendedName>
</protein>
<evidence type="ECO:0000313" key="1">
    <source>
        <dbReference type="EMBL" id="APH03478.1"/>
    </source>
</evidence>
<keyword evidence="2" id="KW-1185">Reference proteome</keyword>
<dbReference type="KEGG" id="bwh:A9C19_01180"/>
<evidence type="ECO:0000313" key="2">
    <source>
        <dbReference type="Proteomes" id="UP000181936"/>
    </source>
</evidence>
<dbReference type="AlphaFoldDB" id="A0A1L3MM94"/>
<dbReference type="EMBL" id="CP016020">
    <property type="protein sequence ID" value="APH03478.1"/>
    <property type="molecule type" value="Genomic_DNA"/>
</dbReference>
<organism evidence="1 2">
    <name type="scientific">Bacillus weihaiensis</name>
    <dbReference type="NCBI Taxonomy" id="1547283"/>
    <lineage>
        <taxon>Bacteria</taxon>
        <taxon>Bacillati</taxon>
        <taxon>Bacillota</taxon>
        <taxon>Bacilli</taxon>
        <taxon>Bacillales</taxon>
        <taxon>Bacillaceae</taxon>
        <taxon>Bacillus</taxon>
    </lineage>
</organism>
<sequence length="222" mass="25830">MTTIYLVSYTPLCFNATGRKAVSKYNLHPFLDSSVRREPSLEHEHPSITSLCRASKFAPKLRKGDIVVYITRKSNFGVKINKSHWKLTAVLCVKEIMKNHSDAAKWYKTRNFHIPKNCVVPENPPLPRELSGFSQRTESRALVDYRRRSRKYSNYVICDVAFKDTVNPPPLFESDFKRILGRVPVTQEANIISYKALDQLLQLAVKRKFISEKRRFYKTFVE</sequence>
<gene>
    <name evidence="1" type="ORF">A9C19_01180</name>
</gene>
<dbReference type="RefSeq" id="WP_072578266.1">
    <property type="nucleotide sequence ID" value="NZ_CP016020.1"/>
</dbReference>
<accession>A0A1L3MM94</accession>
<proteinExistence type="predicted"/>
<reference evidence="1 2" key="1">
    <citation type="journal article" date="2016" name="Sci. Rep.">
        <title>Complete genome sequence and transcriptomic analysis of a novel marine strain Bacillus weihaiensis reveals the mechanism of brown algae degradation.</title>
        <authorList>
            <person name="Zhu Y."/>
            <person name="Chen P."/>
            <person name="Bao Y."/>
            <person name="Men Y."/>
            <person name="Zeng Y."/>
            <person name="Yang J."/>
            <person name="Sun J."/>
            <person name="Sun Y."/>
        </authorList>
    </citation>
    <scope>NUCLEOTIDE SEQUENCE [LARGE SCALE GENOMIC DNA]</scope>
    <source>
        <strain evidence="1 2">Alg07</strain>
    </source>
</reference>